<sequence length="271" mass="29737">MNRSNSFEIFGPATPLSPVVVSVPHAGRDYPDLAELLRHPVERLRALEDRYADRLAERAIAGGVNAIVSKLPRLCIDLNRAEGDLDPAMVEGRSAAGYMITPRARGGLGLIPRRLNEVGDIWRVALSREEVRQRVEGHYRPYHTVLRAMLAAAQARFGVAILLDLHSMPPLAGFGKPTIVVGDRFGRTASPHVSGLAETVFTDAGFSVGRNAPYAGGISYRTTPIAPAIFRHCRLRSIAPSIWTGHSTRPALAFSACKWLSRRWSMAWQRG</sequence>
<dbReference type="EMBL" id="CP032829">
    <property type="protein sequence ID" value="AYJ86198.1"/>
    <property type="molecule type" value="Genomic_DNA"/>
</dbReference>
<keyword evidence="1" id="KW-0378">Hydrolase</keyword>
<reference evidence="1 2" key="1">
    <citation type="submission" date="2018-09" db="EMBL/GenBank/DDBJ databases">
        <title>Sphingomonas peninsula sp. nov., isolated from fildes peninsula, Antarctic soil.</title>
        <authorList>
            <person name="Yingchao G."/>
        </authorList>
    </citation>
    <scope>NUCLEOTIDE SEQUENCE [LARGE SCALE GENOMIC DNA]</scope>
    <source>
        <strain evidence="1 2">YZ-8</strain>
    </source>
</reference>
<proteinExistence type="predicted"/>
<evidence type="ECO:0000313" key="1">
    <source>
        <dbReference type="EMBL" id="AYJ86198.1"/>
    </source>
</evidence>
<evidence type="ECO:0000313" key="2">
    <source>
        <dbReference type="Proteomes" id="UP000276254"/>
    </source>
</evidence>
<dbReference type="RefSeq" id="WP_121152823.1">
    <property type="nucleotide sequence ID" value="NZ_CP032829.1"/>
</dbReference>
<name>A0A494TLA2_SPHPE</name>
<gene>
    <name evidence="1" type="ORF">D3Y57_09760</name>
</gene>
<dbReference type="GO" id="GO:0016787">
    <property type="term" value="F:hydrolase activity"/>
    <property type="evidence" value="ECO:0007669"/>
    <property type="project" value="UniProtKB-KW"/>
</dbReference>
<dbReference type="KEGG" id="spha:D3Y57_09760"/>
<dbReference type="AlphaFoldDB" id="A0A494TLA2"/>
<dbReference type="Proteomes" id="UP000276254">
    <property type="component" value="Chromosome"/>
</dbReference>
<keyword evidence="2" id="KW-1185">Reference proteome</keyword>
<dbReference type="SUPFAM" id="SSF53187">
    <property type="entry name" value="Zn-dependent exopeptidases"/>
    <property type="match status" value="1"/>
</dbReference>
<dbReference type="OrthoDB" id="9802050at2"/>
<protein>
    <submittedName>
        <fullName evidence="1">N-formylglutamate amidohydrolase</fullName>
    </submittedName>
</protein>
<dbReference type="Gene3D" id="3.40.630.40">
    <property type="entry name" value="Zn-dependent exopeptidases"/>
    <property type="match status" value="1"/>
</dbReference>
<dbReference type="InterPro" id="IPR007709">
    <property type="entry name" value="N-FG_amidohydro"/>
</dbReference>
<accession>A0A494TLA2</accession>
<organism evidence="1 2">
    <name type="scientific">Sphingomonas paeninsulae</name>
    <dbReference type="NCBI Taxonomy" id="2319844"/>
    <lineage>
        <taxon>Bacteria</taxon>
        <taxon>Pseudomonadati</taxon>
        <taxon>Pseudomonadota</taxon>
        <taxon>Alphaproteobacteria</taxon>
        <taxon>Sphingomonadales</taxon>
        <taxon>Sphingomonadaceae</taxon>
        <taxon>Sphingomonas</taxon>
    </lineage>
</organism>
<dbReference type="Pfam" id="PF05013">
    <property type="entry name" value="FGase"/>
    <property type="match status" value="1"/>
</dbReference>